<evidence type="ECO:0000259" key="3">
    <source>
        <dbReference type="PROSITE" id="PS50222"/>
    </source>
</evidence>
<evidence type="ECO:0000256" key="1">
    <source>
        <dbReference type="ARBA" id="ARBA00022737"/>
    </source>
</evidence>
<dbReference type="InterPro" id="IPR011992">
    <property type="entry name" value="EF-hand-dom_pair"/>
</dbReference>
<dbReference type="InterPro" id="IPR050230">
    <property type="entry name" value="CALM/Myosin/TropC-like"/>
</dbReference>
<dbReference type="GO" id="GO:0016460">
    <property type="term" value="C:myosin II complex"/>
    <property type="evidence" value="ECO:0007669"/>
    <property type="project" value="TreeGrafter"/>
</dbReference>
<keyword evidence="1" id="KW-0677">Repeat</keyword>
<dbReference type="EMBL" id="AMQN01001281">
    <property type="status" value="NOT_ANNOTATED_CDS"/>
    <property type="molecule type" value="Genomic_DNA"/>
</dbReference>
<dbReference type="InterPro" id="IPR002048">
    <property type="entry name" value="EF_hand_dom"/>
</dbReference>
<dbReference type="Gene3D" id="1.10.238.10">
    <property type="entry name" value="EF-hand"/>
    <property type="match status" value="2"/>
</dbReference>
<evidence type="ECO:0000313" key="6">
    <source>
        <dbReference type="Proteomes" id="UP000014760"/>
    </source>
</evidence>
<dbReference type="Pfam" id="PF13499">
    <property type="entry name" value="EF-hand_7"/>
    <property type="match status" value="2"/>
</dbReference>
<dbReference type="InterPro" id="IPR018247">
    <property type="entry name" value="EF_Hand_1_Ca_BS"/>
</dbReference>
<dbReference type="SMART" id="SM00054">
    <property type="entry name" value="EFh"/>
    <property type="match status" value="4"/>
</dbReference>
<dbReference type="HOGENOM" id="CLU_061288_2_0_1"/>
<keyword evidence="6" id="KW-1185">Reference proteome</keyword>
<accession>R7UIZ5</accession>
<evidence type="ECO:0000313" key="4">
    <source>
        <dbReference type="EMBL" id="ELU06160.1"/>
    </source>
</evidence>
<evidence type="ECO:0000256" key="2">
    <source>
        <dbReference type="ARBA" id="ARBA00022837"/>
    </source>
</evidence>
<feature type="domain" description="EF-hand" evidence="3">
    <location>
        <begin position="113"/>
        <end position="145"/>
    </location>
</feature>
<dbReference type="PROSITE" id="PS50222">
    <property type="entry name" value="EF_HAND_2"/>
    <property type="match status" value="4"/>
</dbReference>
<feature type="domain" description="EF-hand" evidence="3">
    <location>
        <begin position="40"/>
        <end position="75"/>
    </location>
</feature>
<dbReference type="PROSITE" id="PS00018">
    <property type="entry name" value="EF_HAND_1"/>
    <property type="match status" value="2"/>
</dbReference>
<dbReference type="STRING" id="283909.R7UIZ5"/>
<dbReference type="AlphaFoldDB" id="R7UIZ5"/>
<dbReference type="PANTHER" id="PTHR23048:SF0">
    <property type="entry name" value="CALMODULIN LIKE 3"/>
    <property type="match status" value="1"/>
</dbReference>
<reference evidence="6" key="1">
    <citation type="submission" date="2012-12" db="EMBL/GenBank/DDBJ databases">
        <authorList>
            <person name="Hellsten U."/>
            <person name="Grimwood J."/>
            <person name="Chapman J.A."/>
            <person name="Shapiro H."/>
            <person name="Aerts A."/>
            <person name="Otillar R.P."/>
            <person name="Terry A.Y."/>
            <person name="Boore J.L."/>
            <person name="Simakov O."/>
            <person name="Marletaz F."/>
            <person name="Cho S.-J."/>
            <person name="Edsinger-Gonzales E."/>
            <person name="Havlak P."/>
            <person name="Kuo D.-H."/>
            <person name="Larsson T."/>
            <person name="Lv J."/>
            <person name="Arendt D."/>
            <person name="Savage R."/>
            <person name="Osoegawa K."/>
            <person name="de Jong P."/>
            <person name="Lindberg D.R."/>
            <person name="Seaver E.C."/>
            <person name="Weisblat D.A."/>
            <person name="Putnam N.H."/>
            <person name="Grigoriev I.V."/>
            <person name="Rokhsar D.S."/>
        </authorList>
    </citation>
    <scope>NUCLEOTIDE SEQUENCE</scope>
    <source>
        <strain evidence="6">I ESC-2004</strain>
    </source>
</reference>
<sequence>MTRQQVEELREAFELFDKDGDGSITSEELLTVMTSLRQQATEAEIKDMIQQVDIDGKGQVSFEDFVELMMCLRTQQSVNDEMRSAFQIFDQDGDGFIDAMDIGRTMADLGEKLTAGDVEQMIHEADADGDGKINFEQFIRMMYAK</sequence>
<dbReference type="FunFam" id="1.10.238.10:FF:000178">
    <property type="entry name" value="Calmodulin-2 A"/>
    <property type="match status" value="1"/>
</dbReference>
<dbReference type="GO" id="GO:0005509">
    <property type="term" value="F:calcium ion binding"/>
    <property type="evidence" value="ECO:0007669"/>
    <property type="project" value="InterPro"/>
</dbReference>
<dbReference type="EMBL" id="KB300949">
    <property type="protein sequence ID" value="ELU06160.1"/>
    <property type="molecule type" value="Genomic_DNA"/>
</dbReference>
<evidence type="ECO:0000313" key="5">
    <source>
        <dbReference type="EnsemblMetazoa" id="CapteP227531"/>
    </source>
</evidence>
<feature type="domain" description="EF-hand" evidence="3">
    <location>
        <begin position="4"/>
        <end position="39"/>
    </location>
</feature>
<dbReference type="OMA" id="YIEFIRM"/>
<dbReference type="SUPFAM" id="SSF47473">
    <property type="entry name" value="EF-hand"/>
    <property type="match status" value="1"/>
</dbReference>
<dbReference type="EnsemblMetazoa" id="CapteT227531">
    <property type="protein sequence ID" value="CapteP227531"/>
    <property type="gene ID" value="CapteG227531"/>
</dbReference>
<protein>
    <recommendedName>
        <fullName evidence="3">EF-hand domain-containing protein</fullName>
    </recommendedName>
</protein>
<proteinExistence type="predicted"/>
<reference evidence="4 6" key="2">
    <citation type="journal article" date="2013" name="Nature">
        <title>Insights into bilaterian evolution from three spiralian genomes.</title>
        <authorList>
            <person name="Simakov O."/>
            <person name="Marletaz F."/>
            <person name="Cho S.J."/>
            <person name="Edsinger-Gonzales E."/>
            <person name="Havlak P."/>
            <person name="Hellsten U."/>
            <person name="Kuo D.H."/>
            <person name="Larsson T."/>
            <person name="Lv J."/>
            <person name="Arendt D."/>
            <person name="Savage R."/>
            <person name="Osoegawa K."/>
            <person name="de Jong P."/>
            <person name="Grimwood J."/>
            <person name="Chapman J.A."/>
            <person name="Shapiro H."/>
            <person name="Aerts A."/>
            <person name="Otillar R.P."/>
            <person name="Terry A.Y."/>
            <person name="Boore J.L."/>
            <person name="Grigoriev I.V."/>
            <person name="Lindberg D.R."/>
            <person name="Seaver E.C."/>
            <person name="Weisblat D.A."/>
            <person name="Putnam N.H."/>
            <person name="Rokhsar D.S."/>
        </authorList>
    </citation>
    <scope>NUCLEOTIDE SEQUENCE</scope>
    <source>
        <strain evidence="4 6">I ESC-2004</strain>
    </source>
</reference>
<keyword evidence="2" id="KW-0106">Calcium</keyword>
<gene>
    <name evidence="4" type="ORF">CAPTEDRAFT_227531</name>
</gene>
<organism evidence="4">
    <name type="scientific">Capitella teleta</name>
    <name type="common">Polychaete worm</name>
    <dbReference type="NCBI Taxonomy" id="283909"/>
    <lineage>
        <taxon>Eukaryota</taxon>
        <taxon>Metazoa</taxon>
        <taxon>Spiralia</taxon>
        <taxon>Lophotrochozoa</taxon>
        <taxon>Annelida</taxon>
        <taxon>Polychaeta</taxon>
        <taxon>Sedentaria</taxon>
        <taxon>Scolecida</taxon>
        <taxon>Capitellidae</taxon>
        <taxon>Capitella</taxon>
    </lineage>
</organism>
<dbReference type="PANTHER" id="PTHR23048">
    <property type="entry name" value="MYOSIN LIGHT CHAIN 1, 3"/>
    <property type="match status" value="1"/>
</dbReference>
<dbReference type="CDD" id="cd00051">
    <property type="entry name" value="EFh"/>
    <property type="match status" value="1"/>
</dbReference>
<name>R7UIZ5_CAPTE</name>
<feature type="domain" description="EF-hand" evidence="3">
    <location>
        <begin position="77"/>
        <end position="112"/>
    </location>
</feature>
<reference evidence="5" key="3">
    <citation type="submission" date="2015-06" db="UniProtKB">
        <authorList>
            <consortium name="EnsemblMetazoa"/>
        </authorList>
    </citation>
    <scope>IDENTIFICATION</scope>
</reference>
<dbReference type="Proteomes" id="UP000014760">
    <property type="component" value="Unassembled WGS sequence"/>
</dbReference>
<dbReference type="OrthoDB" id="26525at2759"/>